<dbReference type="EMBL" id="CM037616">
    <property type="protein sequence ID" value="KAH7992797.1"/>
    <property type="molecule type" value="Genomic_DNA"/>
</dbReference>
<keyword evidence="2" id="KW-1185">Reference proteome</keyword>
<evidence type="ECO:0000313" key="1">
    <source>
        <dbReference type="EMBL" id="KAH7992797.1"/>
    </source>
</evidence>
<comment type="caution">
    <text evidence="1">The sequence shown here is derived from an EMBL/GenBank/DDBJ whole genome shotgun (WGS) entry which is preliminary data.</text>
</comment>
<gene>
    <name evidence="1" type="ORF">K3G42_027190</name>
</gene>
<protein>
    <submittedName>
        <fullName evidence="1">Uncharacterized protein</fullName>
    </submittedName>
</protein>
<reference evidence="1" key="1">
    <citation type="submission" date="2021-08" db="EMBL/GenBank/DDBJ databases">
        <title>The first chromosome-level gecko genome reveals the dynamic sex chromosomes of Neotropical dwarf geckos (Sphaerodactylidae: Sphaerodactylus).</title>
        <authorList>
            <person name="Pinto B.J."/>
            <person name="Keating S.E."/>
            <person name="Gamble T."/>
        </authorList>
    </citation>
    <scope>NUCLEOTIDE SEQUENCE</scope>
    <source>
        <strain evidence="1">TG3544</strain>
    </source>
</reference>
<proteinExistence type="predicted"/>
<name>A0ACB8EJX2_9SAUR</name>
<dbReference type="Proteomes" id="UP000827872">
    <property type="component" value="Linkage Group LG03"/>
</dbReference>
<evidence type="ECO:0000313" key="2">
    <source>
        <dbReference type="Proteomes" id="UP000827872"/>
    </source>
</evidence>
<organism evidence="1 2">
    <name type="scientific">Sphaerodactylus townsendi</name>
    <dbReference type="NCBI Taxonomy" id="933632"/>
    <lineage>
        <taxon>Eukaryota</taxon>
        <taxon>Metazoa</taxon>
        <taxon>Chordata</taxon>
        <taxon>Craniata</taxon>
        <taxon>Vertebrata</taxon>
        <taxon>Euteleostomi</taxon>
        <taxon>Lepidosauria</taxon>
        <taxon>Squamata</taxon>
        <taxon>Bifurcata</taxon>
        <taxon>Gekkota</taxon>
        <taxon>Sphaerodactylidae</taxon>
        <taxon>Sphaerodactylus</taxon>
    </lineage>
</organism>
<sequence length="66" mass="7371">MSAQMLKKKSFGSTKCPRRLFLFSLRALSMPGHQYQALPSVFLGDCDTSTHYASTRTVKMPLSVSE</sequence>
<accession>A0ACB8EJX2</accession>